<evidence type="ECO:0000313" key="12">
    <source>
        <dbReference type="EMBL" id="KAG6531196.1"/>
    </source>
</evidence>
<comment type="similarity">
    <text evidence="2">Belongs to the GLE1 family.</text>
</comment>
<keyword evidence="7" id="KW-0906">Nuclear pore complex</keyword>
<organism evidence="12 13">
    <name type="scientific">Zingiber officinale</name>
    <name type="common">Ginger</name>
    <name type="synonym">Amomum zingiber</name>
    <dbReference type="NCBI Taxonomy" id="94328"/>
    <lineage>
        <taxon>Eukaryota</taxon>
        <taxon>Viridiplantae</taxon>
        <taxon>Streptophyta</taxon>
        <taxon>Embryophyta</taxon>
        <taxon>Tracheophyta</taxon>
        <taxon>Spermatophyta</taxon>
        <taxon>Magnoliopsida</taxon>
        <taxon>Liliopsida</taxon>
        <taxon>Zingiberales</taxon>
        <taxon>Zingiberaceae</taxon>
        <taxon>Zingiber</taxon>
    </lineage>
</organism>
<feature type="region of interest" description="Disordered" evidence="11">
    <location>
        <begin position="457"/>
        <end position="515"/>
    </location>
</feature>
<evidence type="ECO:0000256" key="2">
    <source>
        <dbReference type="ARBA" id="ARBA00011056"/>
    </source>
</evidence>
<evidence type="ECO:0000313" key="13">
    <source>
        <dbReference type="Proteomes" id="UP000734854"/>
    </source>
</evidence>
<feature type="region of interest" description="Disordered" evidence="11">
    <location>
        <begin position="90"/>
        <end position="125"/>
    </location>
</feature>
<dbReference type="InterPro" id="IPR012476">
    <property type="entry name" value="GLE1"/>
</dbReference>
<dbReference type="GO" id="GO:0005543">
    <property type="term" value="F:phospholipid binding"/>
    <property type="evidence" value="ECO:0007669"/>
    <property type="project" value="TreeGrafter"/>
</dbReference>
<comment type="caution">
    <text evidence="12">The sequence shown here is derived from an EMBL/GenBank/DDBJ whole genome shotgun (WGS) entry which is preliminary data.</text>
</comment>
<sequence>MIGKLVHGVQQSCTTVRARRVHGSEGCTMEHSEGARQRRLLEGRIYHLLVCTSEWRRWQGHPAGYTAGVVGAQVVSTPIAAVERQWSDVQREKGAVPRRRRRERQRPRRRCEEGERDTSGGYDGDGIMLGKLASPAENLVAVAREESRAVEVSKEATMKAPCFEIEVDPDLKMGVKVQSSLQPLTSVTIIIAITKMKWDPAKGSAINPTHSDYIQLEPPCSKSSLVVASVDPDQQWTMDDFVAGLQALELKLGFSSSKIPSPLKQFERVLLQESEMHMLDKTRCESDQVVGWRMTCPDFDSSDFEGSVDDLSFETTKSYAMDKQNLEKSIFLELERQSQLRLKEELRSKLADLVASQRSEINRSASAMTQISKYVEVKQEMDRKLDKQYQRKIAEMLDSHLSAVQRDHEQRSLIEERRLRDDAAFEEAKKRGLIEEKHRREKVKAEAEAKLKAAKLAEEAERTTMEAAQRAAKESAETETVSIREAAASEDARKKSTDDDNTNTKDTASLPKMPKEPLLTDGIKVLATDAALKAEIKRLKIYNEVIENPNLPSQKELDRRGRQISKILKQLTGTVENVRTKKDALVNILSTDIPGCPSSISAIMFAKQVHPWVIEVIAWCEDSTGTFDSTVFACGRVILLVTSKIPDVMDFLVAEFHKVCIYTVPKYLQPSDQASQNDDYWKMIGYHEKDGKIESSESYLNRVQSYMKLYAAIIQTEIEGIRNPHGLGKGWSWLARFLNALPANKSTAYALEAFLKMAGFALYRKYKYQFKKMLDVISRSYLPAVRLKEKGDRKIVEVVKKLEQYLEHEMFRKEPDGWRLHDGLLSKELV</sequence>
<dbReference type="PANTHER" id="PTHR12960">
    <property type="entry name" value="GLE-1-RELATED"/>
    <property type="match status" value="1"/>
</dbReference>
<gene>
    <name evidence="12" type="ORF">ZIOFF_004986</name>
</gene>
<keyword evidence="8" id="KW-0539">Nucleus</keyword>
<dbReference type="GO" id="GO:0016973">
    <property type="term" value="P:poly(A)+ mRNA export from nucleus"/>
    <property type="evidence" value="ECO:0007669"/>
    <property type="project" value="InterPro"/>
</dbReference>
<dbReference type="GO" id="GO:0005737">
    <property type="term" value="C:cytoplasm"/>
    <property type="evidence" value="ECO:0007669"/>
    <property type="project" value="TreeGrafter"/>
</dbReference>
<accession>A0A8J5I9T6</accession>
<dbReference type="EMBL" id="JACMSC010000002">
    <property type="protein sequence ID" value="KAG6531196.1"/>
    <property type="molecule type" value="Genomic_DNA"/>
</dbReference>
<dbReference type="AlphaFoldDB" id="A0A8J5I9T6"/>
<evidence type="ECO:0000256" key="4">
    <source>
        <dbReference type="ARBA" id="ARBA00022816"/>
    </source>
</evidence>
<keyword evidence="6" id="KW-0811">Translocation</keyword>
<evidence type="ECO:0000256" key="7">
    <source>
        <dbReference type="ARBA" id="ARBA00023132"/>
    </source>
</evidence>
<proteinExistence type="inferred from homology"/>
<reference evidence="12 13" key="1">
    <citation type="submission" date="2020-08" db="EMBL/GenBank/DDBJ databases">
        <title>Plant Genome Project.</title>
        <authorList>
            <person name="Zhang R.-G."/>
        </authorList>
    </citation>
    <scope>NUCLEOTIDE SEQUENCE [LARGE SCALE GENOMIC DNA]</scope>
    <source>
        <tissue evidence="12">Rhizome</tissue>
    </source>
</reference>
<name>A0A8J5I9T6_ZINOF</name>
<dbReference type="Pfam" id="PF07817">
    <property type="entry name" value="GLE1"/>
    <property type="match status" value="1"/>
</dbReference>
<keyword evidence="5" id="KW-0653">Protein transport</keyword>
<keyword evidence="3" id="KW-0813">Transport</keyword>
<dbReference type="PANTHER" id="PTHR12960:SF0">
    <property type="entry name" value="MRNA EXPORT FACTOR GLE1"/>
    <property type="match status" value="1"/>
</dbReference>
<evidence type="ECO:0000256" key="3">
    <source>
        <dbReference type="ARBA" id="ARBA00022448"/>
    </source>
</evidence>
<dbReference type="InterPro" id="IPR038506">
    <property type="entry name" value="GLE1-like_sf"/>
</dbReference>
<feature type="compositionally biased region" description="Basic residues" evidence="11">
    <location>
        <begin position="96"/>
        <end position="109"/>
    </location>
</feature>
<dbReference type="GO" id="GO:0031369">
    <property type="term" value="F:translation initiation factor binding"/>
    <property type="evidence" value="ECO:0007669"/>
    <property type="project" value="TreeGrafter"/>
</dbReference>
<keyword evidence="4" id="KW-0509">mRNA transport</keyword>
<comment type="subcellular location">
    <subcellularLocation>
        <location evidence="1">Nucleus</location>
        <location evidence="1">Nuclear pore complex</location>
    </subcellularLocation>
</comment>
<evidence type="ECO:0000256" key="5">
    <source>
        <dbReference type="ARBA" id="ARBA00022927"/>
    </source>
</evidence>
<evidence type="ECO:0000256" key="6">
    <source>
        <dbReference type="ARBA" id="ARBA00023010"/>
    </source>
</evidence>
<protein>
    <recommendedName>
        <fullName evidence="9">mRNA export factor GLE1</fullName>
    </recommendedName>
    <alternativeName>
        <fullName evidence="10">Nucleoporin GLE1</fullName>
    </alternativeName>
</protein>
<dbReference type="Gene3D" id="1.25.40.510">
    <property type="entry name" value="GLE1-like"/>
    <property type="match status" value="1"/>
</dbReference>
<evidence type="ECO:0000256" key="1">
    <source>
        <dbReference type="ARBA" id="ARBA00004567"/>
    </source>
</evidence>
<evidence type="ECO:0000256" key="10">
    <source>
        <dbReference type="ARBA" id="ARBA00029983"/>
    </source>
</evidence>
<dbReference type="GO" id="GO:0044614">
    <property type="term" value="C:nuclear pore cytoplasmic filaments"/>
    <property type="evidence" value="ECO:0007669"/>
    <property type="project" value="TreeGrafter"/>
</dbReference>
<dbReference type="GO" id="GO:0015031">
    <property type="term" value="P:protein transport"/>
    <property type="evidence" value="ECO:0007669"/>
    <property type="project" value="UniProtKB-KW"/>
</dbReference>
<evidence type="ECO:0000256" key="8">
    <source>
        <dbReference type="ARBA" id="ARBA00023242"/>
    </source>
</evidence>
<dbReference type="Proteomes" id="UP000734854">
    <property type="component" value="Unassembled WGS sequence"/>
</dbReference>
<dbReference type="GO" id="GO:0000822">
    <property type="term" value="F:inositol hexakisphosphate binding"/>
    <property type="evidence" value="ECO:0007669"/>
    <property type="project" value="TreeGrafter"/>
</dbReference>
<evidence type="ECO:0000256" key="11">
    <source>
        <dbReference type="SAM" id="MobiDB-lite"/>
    </source>
</evidence>
<evidence type="ECO:0000256" key="9">
    <source>
        <dbReference type="ARBA" id="ARBA00026227"/>
    </source>
</evidence>
<keyword evidence="13" id="KW-1185">Reference proteome</keyword>